<dbReference type="GO" id="GO:0003677">
    <property type="term" value="F:DNA binding"/>
    <property type="evidence" value="ECO:0007669"/>
    <property type="project" value="UniProtKB-KW"/>
</dbReference>
<dbReference type="GO" id="GO:0019073">
    <property type="term" value="P:viral DNA genome packaging"/>
    <property type="evidence" value="ECO:0007669"/>
    <property type="project" value="InterPro"/>
</dbReference>
<organism evidence="13 14">
    <name type="scientific">Psittacine adenovirus 3</name>
    <dbReference type="NCBI Taxonomy" id="1580497"/>
    <lineage>
        <taxon>Viruses</taxon>
        <taxon>Varidnaviria</taxon>
        <taxon>Bamfordvirae</taxon>
        <taxon>Preplasmiviricota</taxon>
        <taxon>Polisuviricotina</taxon>
        <taxon>Pharingeaviricetes</taxon>
        <taxon>Rowavirales</taxon>
        <taxon>Adenoviridae</taxon>
        <taxon>Barthadenovirus</taxon>
        <taxon>Barthadenovirus amazonae</taxon>
        <taxon>Psittacine atadenovirus A</taxon>
    </lineage>
</organism>
<dbReference type="Proteomes" id="UP000323261">
    <property type="component" value="Segment"/>
</dbReference>
<feature type="compositionally biased region" description="Basic and acidic residues" evidence="12">
    <location>
        <begin position="10"/>
        <end position="35"/>
    </location>
</feature>
<keyword evidence="4" id="KW-0547">Nucleotide-binding</keyword>
<sequence length="449" mass="50916">MFSRLSSDGAARRVLSDREANHKEDTLHGKPDEPPVHSGRTDATTDPSALDGQDNEIRCLDDNKLPLVPVRCEAPQPENRCRIDGKSVLGRYITECLRWKKEVQLIDPSICKEPFPEDELIFAKAGKHAFLLSQLHGHAEQYTKILTDSKHLFPGGELRSINHGVQPFIVTVYGPTGSGKSQFIRNVLSSRLIEPVPETVFFVTPEKNTVTPEEKLAWEAQCAEGSRTAQNEPLGASLVPAFVSVSFPEAVSEENLSLENPNNIFAKAARKGPICIIIDECMNQLGSCHSISMFFHALPSKIFGRYPKCNGYTVIVVLHNMNPRHDRGNIKDLKIQSKCHIISTQLEMAQIMRFLRSYSFGYPTALLPVLRDIVSHARMNTPYSWIIYNNVPVKESLRWSFYTPCSGLRPIFMNLQTLFYMSCQEIRRVFRKRAYSQMQYIKRLNTLDF</sequence>
<evidence type="ECO:0000256" key="2">
    <source>
        <dbReference type="ARBA" id="ARBA00022562"/>
    </source>
</evidence>
<accession>A0A5C0PX70</accession>
<keyword evidence="1" id="KW-0597">Phosphoprotein</keyword>
<keyword evidence="3" id="KW-1188">Viral release from host cell</keyword>
<dbReference type="GO" id="GO:0044423">
    <property type="term" value="C:virion component"/>
    <property type="evidence" value="ECO:0007669"/>
    <property type="project" value="UniProtKB-KW"/>
</dbReference>
<gene>
    <name evidence="13" type="ORF">PAV19gp03</name>
</gene>
<dbReference type="GO" id="GO:0005524">
    <property type="term" value="F:ATP binding"/>
    <property type="evidence" value="ECO:0007669"/>
    <property type="project" value="UniProtKB-KW"/>
</dbReference>
<name>A0A5C0PX70_9ADEN</name>
<keyword evidence="9" id="KW-0010">Activator</keyword>
<dbReference type="Pfam" id="PF02456">
    <property type="entry name" value="Adeno_IVa2"/>
    <property type="match status" value="1"/>
</dbReference>
<evidence type="ECO:0000256" key="5">
    <source>
        <dbReference type="ARBA" id="ARBA00022840"/>
    </source>
</evidence>
<keyword evidence="10" id="KW-0804">Transcription</keyword>
<keyword evidence="5" id="KW-0067">ATP-binding</keyword>
<dbReference type="SUPFAM" id="SSF52540">
    <property type="entry name" value="P-loop containing nucleoside triphosphate hydrolases"/>
    <property type="match status" value="1"/>
</dbReference>
<dbReference type="InterPro" id="IPR027417">
    <property type="entry name" value="P-loop_NTPase"/>
</dbReference>
<keyword evidence="2" id="KW-1048">Host nucleus</keyword>
<reference evidence="13 14" key="1">
    <citation type="journal article" date="2019" name="Viruses">
        <title>Faecal Virome Analysis of Wild Animals from Brazil.</title>
        <authorList>
            <person name="Duarte M.A."/>
            <person name="Silva J.M.F."/>
            <person name="Brito C.R."/>
            <person name="Teixeira D.S."/>
            <person name="Melo F.L."/>
            <person name="Ribeiro B.M."/>
            <person name="Nagata T."/>
            <person name="Campos F.S."/>
        </authorList>
    </citation>
    <scope>NUCLEOTIDE SEQUENCE [LARGE SCALE GENOMIC DNA]</scope>
    <source>
        <strain evidence="13">BR_DF</strain>
    </source>
</reference>
<evidence type="ECO:0000256" key="8">
    <source>
        <dbReference type="ARBA" id="ARBA00023125"/>
    </source>
</evidence>
<evidence type="ECO:0000256" key="1">
    <source>
        <dbReference type="ARBA" id="ARBA00022553"/>
    </source>
</evidence>
<evidence type="ECO:0000256" key="9">
    <source>
        <dbReference type="ARBA" id="ARBA00023159"/>
    </source>
</evidence>
<evidence type="ECO:0000256" key="12">
    <source>
        <dbReference type="SAM" id="MobiDB-lite"/>
    </source>
</evidence>
<evidence type="ECO:0000256" key="7">
    <source>
        <dbReference type="ARBA" id="ARBA00023015"/>
    </source>
</evidence>
<evidence type="ECO:0000256" key="10">
    <source>
        <dbReference type="ARBA" id="ARBA00023163"/>
    </source>
</evidence>
<evidence type="ECO:0000256" key="11">
    <source>
        <dbReference type="ARBA" id="ARBA00023219"/>
    </source>
</evidence>
<evidence type="ECO:0000313" key="14">
    <source>
        <dbReference type="Proteomes" id="UP000323261"/>
    </source>
</evidence>
<keyword evidence="11" id="KW-0231">Viral genome packaging</keyword>
<evidence type="ECO:0000256" key="4">
    <source>
        <dbReference type="ARBA" id="ARBA00022741"/>
    </source>
</evidence>
<proteinExistence type="predicted"/>
<evidence type="ECO:0000256" key="3">
    <source>
        <dbReference type="ARBA" id="ARBA00022612"/>
    </source>
</evidence>
<dbReference type="EMBL" id="MN025529">
    <property type="protein sequence ID" value="QEJ80725.1"/>
    <property type="molecule type" value="Genomic_DNA"/>
</dbReference>
<dbReference type="InterPro" id="IPR003389">
    <property type="entry name" value="Adeno_IVa2"/>
</dbReference>
<keyword evidence="6" id="KW-0946">Virion</keyword>
<protein>
    <submittedName>
        <fullName evidence="13">IVa2 protein</fullName>
    </submittedName>
</protein>
<feature type="region of interest" description="Disordered" evidence="12">
    <location>
        <begin position="1"/>
        <end position="54"/>
    </location>
</feature>
<evidence type="ECO:0000256" key="6">
    <source>
        <dbReference type="ARBA" id="ARBA00022844"/>
    </source>
</evidence>
<evidence type="ECO:0000313" key="13">
    <source>
        <dbReference type="EMBL" id="QEJ80725.1"/>
    </source>
</evidence>
<keyword evidence="7" id="KW-0805">Transcription regulation</keyword>
<keyword evidence="8" id="KW-0238">DNA-binding</keyword>